<keyword evidence="4" id="KW-1185">Reference proteome</keyword>
<dbReference type="InterPro" id="IPR012338">
    <property type="entry name" value="Beta-lactam/transpept-like"/>
</dbReference>
<dbReference type="Pfam" id="PF21922">
    <property type="entry name" value="PBP_dimer_2"/>
    <property type="match status" value="1"/>
</dbReference>
<feature type="domain" description="Penicillin-binding protein transpeptidase" evidence="1">
    <location>
        <begin position="156"/>
        <end position="469"/>
    </location>
</feature>
<dbReference type="RefSeq" id="WP_018022334.1">
    <property type="nucleotide sequence ID" value="NZ_AQUX01000007.1"/>
</dbReference>
<dbReference type="Proteomes" id="UP000029914">
    <property type="component" value="Chromosome"/>
</dbReference>
<dbReference type="AlphaFoldDB" id="A0A097ICR5"/>
<dbReference type="KEGG" id="cdo:CDOO_00220"/>
<organism evidence="3 4">
    <name type="scientific">Corynebacterium doosanense CAU 212 = DSM 45436</name>
    <dbReference type="NCBI Taxonomy" id="558173"/>
    <lineage>
        <taxon>Bacteria</taxon>
        <taxon>Bacillati</taxon>
        <taxon>Actinomycetota</taxon>
        <taxon>Actinomycetes</taxon>
        <taxon>Mycobacteriales</taxon>
        <taxon>Corynebacteriaceae</taxon>
        <taxon>Corynebacterium</taxon>
    </lineage>
</organism>
<protein>
    <submittedName>
        <fullName evidence="3">Penicillin-binding protein</fullName>
    </submittedName>
</protein>
<evidence type="ECO:0000259" key="1">
    <source>
        <dbReference type="Pfam" id="PF00905"/>
    </source>
</evidence>
<dbReference type="SUPFAM" id="SSF56601">
    <property type="entry name" value="beta-lactamase/transpeptidase-like"/>
    <property type="match status" value="1"/>
</dbReference>
<proteinExistence type="predicted"/>
<sequence>MNRSIRWGAIFAILLTLVLLIHITVVQAFREDEYAQNPLNARGFLEAQQIPRGNISAGGQVLAESYQDADGNFHRTYPNMPFSFGPVVGYLSPQYGAAGLEQGFNGVLSGTQSATGSRGLPIIEQGDQHGNNIELTVDPNTQATAYEMLFNNGYTGAAVAIRPSTGEVLAMASNPSYDPNSIVDPATSDDAWAALSSDPTQPLVNGATQETLPPGSIFKIITTAAGIQNGYTPNSTLTGASEITLPNTTTTLTNYAGQTCGGQEQVTLSTAFSLSCNTAFVEMGIDVGADAVRSAAEAFGVGETYDLGLPMSPGSLGDLADDASLGQSAIGQRDVTMSALQAAIMGATVANDGKRMDPYLVSRVTRADLTEVSSTEPTQVTQAISPEEAGTLEGLMLAAERSTATYDGNNFASKTGTAEHGEGLPPHVWYVAYDPDNDVAVAVVVENGGGFGESATGGQVAGPVGRAILRAAPQGGGA</sequence>
<dbReference type="HOGENOM" id="CLU_009289_1_0_11"/>
<dbReference type="eggNOG" id="COG0768">
    <property type="taxonomic scope" value="Bacteria"/>
</dbReference>
<gene>
    <name evidence="3" type="ORF">CDOO_00220</name>
</gene>
<evidence type="ECO:0000313" key="4">
    <source>
        <dbReference type="Proteomes" id="UP000029914"/>
    </source>
</evidence>
<dbReference type="GO" id="GO:0071972">
    <property type="term" value="F:peptidoglycan L,D-transpeptidase activity"/>
    <property type="evidence" value="ECO:0007669"/>
    <property type="project" value="TreeGrafter"/>
</dbReference>
<dbReference type="InterPro" id="IPR054120">
    <property type="entry name" value="PBPA_dimer"/>
</dbReference>
<name>A0A097ICR5_9CORY</name>
<dbReference type="PANTHER" id="PTHR30627">
    <property type="entry name" value="PEPTIDOGLYCAN D,D-TRANSPEPTIDASE"/>
    <property type="match status" value="1"/>
</dbReference>
<evidence type="ECO:0000313" key="3">
    <source>
        <dbReference type="EMBL" id="AIT59922.1"/>
    </source>
</evidence>
<accession>A0A097ICR5</accession>
<dbReference type="GO" id="GO:0071555">
    <property type="term" value="P:cell wall organization"/>
    <property type="evidence" value="ECO:0007669"/>
    <property type="project" value="TreeGrafter"/>
</dbReference>
<dbReference type="Gene3D" id="3.40.710.10">
    <property type="entry name" value="DD-peptidase/beta-lactamase superfamily"/>
    <property type="match status" value="1"/>
</dbReference>
<dbReference type="EMBL" id="CP006764">
    <property type="protein sequence ID" value="AIT59922.1"/>
    <property type="molecule type" value="Genomic_DNA"/>
</dbReference>
<dbReference type="InterPro" id="IPR001460">
    <property type="entry name" value="PCN-bd_Tpept"/>
</dbReference>
<dbReference type="Gene3D" id="3.90.1310.10">
    <property type="entry name" value="Penicillin-binding protein 2a (Domain 2)"/>
    <property type="match status" value="1"/>
</dbReference>
<dbReference type="GO" id="GO:0005886">
    <property type="term" value="C:plasma membrane"/>
    <property type="evidence" value="ECO:0007669"/>
    <property type="project" value="TreeGrafter"/>
</dbReference>
<reference evidence="3 4" key="1">
    <citation type="submission" date="2013-09" db="EMBL/GenBank/DDBJ databases">
        <title>Complete genome sequence of Corynebacterium doosanense CAU 212(T) (=DSM 45436(T)), isolated from activated sludge.</title>
        <authorList>
            <person name="Schaffert L."/>
            <person name="Albersmeier A."/>
            <person name="Kalinowski J."/>
            <person name="Ruckert C."/>
        </authorList>
    </citation>
    <scope>NUCLEOTIDE SEQUENCE [LARGE SCALE GENOMIC DNA]</scope>
    <source>
        <strain evidence="3 4">CAU 212</strain>
    </source>
</reference>
<dbReference type="GO" id="GO:0008658">
    <property type="term" value="F:penicillin binding"/>
    <property type="evidence" value="ECO:0007669"/>
    <property type="project" value="InterPro"/>
</dbReference>
<dbReference type="PANTHER" id="PTHR30627:SF24">
    <property type="entry name" value="PENICILLIN-BINDING PROTEIN 4B"/>
    <property type="match status" value="1"/>
</dbReference>
<dbReference type="InterPro" id="IPR050515">
    <property type="entry name" value="Beta-lactam/transpept"/>
</dbReference>
<dbReference type="OrthoDB" id="9766847at2"/>
<evidence type="ECO:0000259" key="2">
    <source>
        <dbReference type="Pfam" id="PF21922"/>
    </source>
</evidence>
<dbReference type="STRING" id="558173.CDOO_00220"/>
<dbReference type="Pfam" id="PF00905">
    <property type="entry name" value="Transpeptidase"/>
    <property type="match status" value="1"/>
</dbReference>
<feature type="domain" description="Penicillin binding protein A dimerisation" evidence="2">
    <location>
        <begin position="52"/>
        <end position="133"/>
    </location>
</feature>